<keyword evidence="4 7" id="KW-1133">Transmembrane helix</keyword>
<feature type="transmembrane region" description="Helical" evidence="7">
    <location>
        <begin position="65"/>
        <end position="87"/>
    </location>
</feature>
<dbReference type="PROSITE" id="PS50850">
    <property type="entry name" value="MFS"/>
    <property type="match status" value="1"/>
</dbReference>
<evidence type="ECO:0000256" key="7">
    <source>
        <dbReference type="SAM" id="Phobius"/>
    </source>
</evidence>
<dbReference type="InterPro" id="IPR005828">
    <property type="entry name" value="MFS_sugar_transport-like"/>
</dbReference>
<organism evidence="9 10">
    <name type="scientific">Ostreobium quekettii</name>
    <dbReference type="NCBI Taxonomy" id="121088"/>
    <lineage>
        <taxon>Eukaryota</taxon>
        <taxon>Viridiplantae</taxon>
        <taxon>Chlorophyta</taxon>
        <taxon>core chlorophytes</taxon>
        <taxon>Ulvophyceae</taxon>
        <taxon>TCBD clade</taxon>
        <taxon>Bryopsidales</taxon>
        <taxon>Ostreobineae</taxon>
        <taxon>Ostreobiaceae</taxon>
        <taxon>Ostreobium</taxon>
    </lineage>
</organism>
<keyword evidence="5 7" id="KW-0472">Membrane</keyword>
<keyword evidence="10" id="KW-1185">Reference proteome</keyword>
<protein>
    <recommendedName>
        <fullName evidence="8">Major facilitator superfamily (MFS) profile domain-containing protein</fullName>
    </recommendedName>
</protein>
<dbReference type="PANTHER" id="PTHR23511">
    <property type="entry name" value="SYNAPTIC VESICLE GLYCOPROTEIN 2"/>
    <property type="match status" value="1"/>
</dbReference>
<dbReference type="EMBL" id="CAJHUC010002434">
    <property type="protein sequence ID" value="CAD7703807.1"/>
    <property type="molecule type" value="Genomic_DNA"/>
</dbReference>
<gene>
    <name evidence="9" type="ORF">OSTQU699_LOCUS9164</name>
</gene>
<dbReference type="Pfam" id="PF00083">
    <property type="entry name" value="Sugar_tr"/>
    <property type="match status" value="1"/>
</dbReference>
<dbReference type="Proteomes" id="UP000708148">
    <property type="component" value="Unassembled WGS sequence"/>
</dbReference>
<feature type="transmembrane region" description="Helical" evidence="7">
    <location>
        <begin position="99"/>
        <end position="121"/>
    </location>
</feature>
<evidence type="ECO:0000256" key="6">
    <source>
        <dbReference type="SAM" id="MobiDB-lite"/>
    </source>
</evidence>
<reference evidence="9" key="1">
    <citation type="submission" date="2020-12" db="EMBL/GenBank/DDBJ databases">
        <authorList>
            <person name="Iha C."/>
        </authorList>
    </citation>
    <scope>NUCLEOTIDE SEQUENCE</scope>
</reference>
<accession>A0A8S1JCF4</accession>
<evidence type="ECO:0000256" key="4">
    <source>
        <dbReference type="ARBA" id="ARBA00022989"/>
    </source>
</evidence>
<keyword evidence="2" id="KW-0813">Transport</keyword>
<feature type="transmembrane region" description="Helical" evidence="7">
    <location>
        <begin position="15"/>
        <end position="34"/>
    </location>
</feature>
<name>A0A8S1JCF4_9CHLO</name>
<feature type="domain" description="Major facilitator superfamily (MFS) profile" evidence="8">
    <location>
        <begin position="1"/>
        <end position="407"/>
    </location>
</feature>
<proteinExistence type="predicted"/>
<feature type="transmembrane region" description="Helical" evidence="7">
    <location>
        <begin position="297"/>
        <end position="317"/>
    </location>
</feature>
<dbReference type="SUPFAM" id="SSF103473">
    <property type="entry name" value="MFS general substrate transporter"/>
    <property type="match status" value="1"/>
</dbReference>
<feature type="non-terminal residue" evidence="9">
    <location>
        <position position="438"/>
    </location>
</feature>
<feature type="transmembrane region" description="Helical" evidence="7">
    <location>
        <begin position="379"/>
        <end position="402"/>
    </location>
</feature>
<keyword evidence="3 7" id="KW-0812">Transmembrane</keyword>
<comment type="caution">
    <text evidence="9">The sequence shown here is derived from an EMBL/GenBank/DDBJ whole genome shotgun (WGS) entry which is preliminary data.</text>
</comment>
<dbReference type="Gene3D" id="1.20.1250.20">
    <property type="entry name" value="MFS general substrate transporter like domains"/>
    <property type="match status" value="1"/>
</dbReference>
<dbReference type="PANTHER" id="PTHR23511:SF5">
    <property type="entry name" value="MAJOR FACILITATOR-TYPE TRANSPORTER HXNZ-RELATED"/>
    <property type="match status" value="1"/>
</dbReference>
<dbReference type="GO" id="GO:0016020">
    <property type="term" value="C:membrane"/>
    <property type="evidence" value="ECO:0007669"/>
    <property type="project" value="UniProtKB-SubCell"/>
</dbReference>
<evidence type="ECO:0000256" key="2">
    <source>
        <dbReference type="ARBA" id="ARBA00022448"/>
    </source>
</evidence>
<dbReference type="AlphaFoldDB" id="A0A8S1JCF4"/>
<dbReference type="OrthoDB" id="3936150at2759"/>
<evidence type="ECO:0000256" key="3">
    <source>
        <dbReference type="ARBA" id="ARBA00022692"/>
    </source>
</evidence>
<sequence>VRCEWGLTDQQESLLTVWVFVGLLIGALLWGALADILGRKVSLMAATVGGILTSTVAAVTPTIGWLQFMFGMMGFTFAGQFSGLTYLLEFVPAAHRGRWGVAAGLFWSTGILGNAATAWLVLPWHGWRGLMVVTNLPYIVVLVLFPFVPESAHYLVAAGRPHQALKSLQWAARLNGANLPEGQLLVPKGDDLDDQPRNSLVKIRKFLADTSRLVSKPLLLTTVLVMILYVCANVVYNIILLLTTQIHTKHTSTCVDRVFSLSAEDFEEVLIVSSADFTGTFLPILIIDFIGRKWSMFTLSGGVAASLLPVLIAGAAVDPTWSLFAARGLTSAWNNVLTVYSPEVFPTEIRVASTGMGKMFAAFGSMPAGFVAQGMFDAYGIRASVAVLIALTCFGMVWEVCLPLDTTGKPLQGVVGQKGEGLEDDKEEEEDVEGDASV</sequence>
<feature type="transmembrane region" description="Helical" evidence="7">
    <location>
        <begin position="218"/>
        <end position="239"/>
    </location>
</feature>
<feature type="transmembrane region" description="Helical" evidence="7">
    <location>
        <begin position="127"/>
        <end position="148"/>
    </location>
</feature>
<feature type="transmembrane region" description="Helical" evidence="7">
    <location>
        <begin position="269"/>
        <end position="290"/>
    </location>
</feature>
<evidence type="ECO:0000259" key="8">
    <source>
        <dbReference type="PROSITE" id="PS50850"/>
    </source>
</evidence>
<feature type="transmembrane region" description="Helical" evidence="7">
    <location>
        <begin position="41"/>
        <end position="59"/>
    </location>
</feature>
<feature type="region of interest" description="Disordered" evidence="6">
    <location>
        <begin position="413"/>
        <end position="438"/>
    </location>
</feature>
<evidence type="ECO:0000313" key="10">
    <source>
        <dbReference type="Proteomes" id="UP000708148"/>
    </source>
</evidence>
<evidence type="ECO:0000256" key="1">
    <source>
        <dbReference type="ARBA" id="ARBA00004141"/>
    </source>
</evidence>
<dbReference type="InterPro" id="IPR036259">
    <property type="entry name" value="MFS_trans_sf"/>
</dbReference>
<evidence type="ECO:0000256" key="5">
    <source>
        <dbReference type="ARBA" id="ARBA00023136"/>
    </source>
</evidence>
<evidence type="ECO:0000313" key="9">
    <source>
        <dbReference type="EMBL" id="CAD7703807.1"/>
    </source>
</evidence>
<dbReference type="GO" id="GO:0022857">
    <property type="term" value="F:transmembrane transporter activity"/>
    <property type="evidence" value="ECO:0007669"/>
    <property type="project" value="InterPro"/>
</dbReference>
<feature type="compositionally biased region" description="Acidic residues" evidence="6">
    <location>
        <begin position="422"/>
        <end position="438"/>
    </location>
</feature>
<dbReference type="InterPro" id="IPR020846">
    <property type="entry name" value="MFS_dom"/>
</dbReference>
<comment type="subcellular location">
    <subcellularLocation>
        <location evidence="1">Membrane</location>
        <topology evidence="1">Multi-pass membrane protein</topology>
    </subcellularLocation>
</comment>